<keyword evidence="2" id="KW-1185">Reference proteome</keyword>
<accession>A0ABS2DVL0</accession>
<dbReference type="Proteomes" id="UP000715095">
    <property type="component" value="Unassembled WGS sequence"/>
</dbReference>
<dbReference type="EMBL" id="JACJJC010000420">
    <property type="protein sequence ID" value="MBM6705381.1"/>
    <property type="molecule type" value="Genomic_DNA"/>
</dbReference>
<dbReference type="RefSeq" id="WP_205105317.1">
    <property type="nucleotide sequence ID" value="NZ_JACJJC010000420.1"/>
</dbReference>
<sequence length="90" mass="9297">VDPAHQTIDETFQQPVGEVVRIARTLRGQVATKRSQPLSMGPGGADSTAASDGHVVFEAVALTAAGVTLHAGDVITSEGGVAVRHRITRV</sequence>
<comment type="caution">
    <text evidence="1">The sequence shown here is derived from an EMBL/GenBank/DDBJ whole genome shotgun (WGS) entry which is preliminary data.</text>
</comment>
<name>A0ABS2DVL0_9BURK</name>
<feature type="non-terminal residue" evidence="1">
    <location>
        <position position="1"/>
    </location>
</feature>
<feature type="non-terminal residue" evidence="1">
    <location>
        <position position="90"/>
    </location>
</feature>
<proteinExistence type="predicted"/>
<gene>
    <name evidence="1" type="ORF">H6A60_13000</name>
</gene>
<evidence type="ECO:0000313" key="2">
    <source>
        <dbReference type="Proteomes" id="UP000715095"/>
    </source>
</evidence>
<organism evidence="1 2">
    <name type="scientific">Sutterella massiliensis</name>
    <dbReference type="NCBI Taxonomy" id="1816689"/>
    <lineage>
        <taxon>Bacteria</taxon>
        <taxon>Pseudomonadati</taxon>
        <taxon>Pseudomonadota</taxon>
        <taxon>Betaproteobacteria</taxon>
        <taxon>Burkholderiales</taxon>
        <taxon>Sutterellaceae</taxon>
        <taxon>Sutterella</taxon>
    </lineage>
</organism>
<protein>
    <submittedName>
        <fullName evidence="1">Uncharacterized protein</fullName>
    </submittedName>
</protein>
<reference evidence="1 2" key="1">
    <citation type="journal article" date="2021" name="Sci. Rep.">
        <title>The distribution of antibiotic resistance genes in chicken gut microbiota commensals.</title>
        <authorList>
            <person name="Juricova H."/>
            <person name="Matiasovicova J."/>
            <person name="Kubasova T."/>
            <person name="Cejkova D."/>
            <person name="Rychlik I."/>
        </authorList>
    </citation>
    <scope>NUCLEOTIDE SEQUENCE [LARGE SCALE GENOMIC DNA]</scope>
    <source>
        <strain evidence="1 2">An829</strain>
    </source>
</reference>
<evidence type="ECO:0000313" key="1">
    <source>
        <dbReference type="EMBL" id="MBM6705381.1"/>
    </source>
</evidence>